<evidence type="ECO:0000259" key="3">
    <source>
        <dbReference type="PROSITE" id="PS51462"/>
    </source>
</evidence>
<dbReference type="InterPro" id="IPR000086">
    <property type="entry name" value="NUDIX_hydrolase_dom"/>
</dbReference>
<gene>
    <name evidence="4" type="ORF">ABHN08_12595</name>
</gene>
<sequence>MHPDKACPVVLCFAQRPRILLFRHPQAGVQLVKGTIERGESPAEAALRELAEESGIHNATISEDLGCWKSCHHGQVWSFQRCEVREPQPERWSHQTLDDHGHVFEFFWASLDHLPYDDCHPVFRRALGFLIEALKYQGQLAAHDRGAKWRLTGCLRSDS</sequence>
<dbReference type="InterPro" id="IPR020084">
    <property type="entry name" value="NUDIX_hydrolase_CS"/>
</dbReference>
<dbReference type="AlphaFoldDB" id="A0AAU7F3Q5"/>
<protein>
    <submittedName>
        <fullName evidence="4">NUDIX domain-containing protein</fullName>
    </submittedName>
</protein>
<organism evidence="4">
    <name type="scientific">Pseudomonas iranensis</name>
    <dbReference type="NCBI Taxonomy" id="2745503"/>
    <lineage>
        <taxon>Bacteria</taxon>
        <taxon>Pseudomonadati</taxon>
        <taxon>Pseudomonadota</taxon>
        <taxon>Gammaproteobacteria</taxon>
        <taxon>Pseudomonadales</taxon>
        <taxon>Pseudomonadaceae</taxon>
        <taxon>Pseudomonas</taxon>
    </lineage>
</organism>
<dbReference type="GO" id="GO:0016787">
    <property type="term" value="F:hydrolase activity"/>
    <property type="evidence" value="ECO:0007669"/>
    <property type="project" value="UniProtKB-KW"/>
</dbReference>
<accession>A0AAU7F3Q5</accession>
<evidence type="ECO:0000256" key="2">
    <source>
        <dbReference type="ARBA" id="ARBA00022801"/>
    </source>
</evidence>
<evidence type="ECO:0000313" key="4">
    <source>
        <dbReference type="EMBL" id="XBL98751.1"/>
    </source>
</evidence>
<dbReference type="PROSITE" id="PS00893">
    <property type="entry name" value="NUDIX_BOX"/>
    <property type="match status" value="1"/>
</dbReference>
<dbReference type="PROSITE" id="PS51462">
    <property type="entry name" value="NUDIX"/>
    <property type="match status" value="1"/>
</dbReference>
<dbReference type="Gene3D" id="3.90.79.10">
    <property type="entry name" value="Nucleoside Triphosphate Pyrophosphohydrolase"/>
    <property type="match status" value="1"/>
</dbReference>
<comment type="cofactor">
    <cofactor evidence="1">
        <name>Mg(2+)</name>
        <dbReference type="ChEBI" id="CHEBI:18420"/>
    </cofactor>
</comment>
<dbReference type="Pfam" id="PF00293">
    <property type="entry name" value="NUDIX"/>
    <property type="match status" value="1"/>
</dbReference>
<dbReference type="EMBL" id="CP157354">
    <property type="protein sequence ID" value="XBL98751.1"/>
    <property type="molecule type" value="Genomic_DNA"/>
</dbReference>
<dbReference type="CDD" id="cd04663">
    <property type="entry name" value="NUDIX_Hydrolase"/>
    <property type="match status" value="1"/>
</dbReference>
<name>A0AAU7F3Q5_9PSED</name>
<reference evidence="4" key="1">
    <citation type="submission" date="2024-05" db="EMBL/GenBank/DDBJ databases">
        <title>Draft genome sequence of Pseudomonas iranensis M7D1.</title>
        <authorList>
            <person name="Miller S.L."/>
            <person name="Nsubuga A."/>
            <person name="Lu N."/>
            <person name="King J."/>
            <person name="Shears P."/>
            <person name="Lawson P.A."/>
        </authorList>
    </citation>
    <scope>NUCLEOTIDE SEQUENCE</scope>
    <source>
        <strain evidence="4">M7D1</strain>
    </source>
</reference>
<keyword evidence="2" id="KW-0378">Hydrolase</keyword>
<dbReference type="InterPro" id="IPR015797">
    <property type="entry name" value="NUDIX_hydrolase-like_dom_sf"/>
</dbReference>
<dbReference type="SUPFAM" id="SSF55811">
    <property type="entry name" value="Nudix"/>
    <property type="match status" value="1"/>
</dbReference>
<proteinExistence type="predicted"/>
<feature type="domain" description="Nudix hydrolase" evidence="3">
    <location>
        <begin position="3"/>
        <end position="131"/>
    </location>
</feature>
<evidence type="ECO:0000256" key="1">
    <source>
        <dbReference type="ARBA" id="ARBA00001946"/>
    </source>
</evidence>